<evidence type="ECO:0000313" key="3">
    <source>
        <dbReference type="EMBL" id="KNG84334.1"/>
    </source>
</evidence>
<reference evidence="3 4" key="1">
    <citation type="submission" date="2014-06" db="EMBL/GenBank/DDBJ databases">
        <title>The Genome of the Aflatoxigenic Filamentous Fungus Aspergillus nomius.</title>
        <authorList>
            <person name="Moore M.G."/>
            <person name="Shannon B.M."/>
            <person name="Brian M.M."/>
        </authorList>
    </citation>
    <scope>NUCLEOTIDE SEQUENCE [LARGE SCALE GENOMIC DNA]</scope>
    <source>
        <strain evidence="3 4">NRRL 13137</strain>
    </source>
</reference>
<sequence length="519" mass="58709">MPPHTLTSPPIPSPNALDQHVLRTIFTQLKTVTSTTGFNAILEIYDENNKLLDQLKSKGHELASLREEMDEERKRKDIALDEMFQANEKEKGRHKETKKHAQTLQTMINDKDTCISERDKVIDEFGKQVKKLQSDIAMERDKLAVARKEISGLQQSIQEREATIDKMKAAGTELKDRLNSTKKTVKELQDERTSLKESLTKTEGNLKRLEGYAAGYSEMTEDSVIESFTGLWEYAKMEIFAMLKNDLPRDTLQNVSAWEKLRQCDLAQDSQVPIPCSNTPAAKQMRFAIILAILAREINTHIFLPVYIAAGDNKYNQFRKVLANQAAIDSEKESFCRSVLLSIDPGTQEGICLVGIQAVVKNVSEYLDELLPEDQRLAFHNTLRKVVRKAADIWKPIQHSKRRYEPDFDPPTAEDDCEAFKFPITENLTTENNANQKNMKKVSLTVFPRLSIIEHGISTAYTAIIQVSSSQRQWVAAESEMDKEPASPTTIGRIPWRRKSNTPKTTSVPNGGSKKGNGE</sequence>
<accession>A0A0L1IXV4</accession>
<dbReference type="Proteomes" id="UP000037505">
    <property type="component" value="Unassembled WGS sequence"/>
</dbReference>
<keyword evidence="1" id="KW-0175">Coiled coil</keyword>
<comment type="caution">
    <text evidence="3">The sequence shown here is derived from an EMBL/GenBank/DDBJ whole genome shotgun (WGS) entry which is preliminary data.</text>
</comment>
<dbReference type="OrthoDB" id="5421041at2759"/>
<dbReference type="EMBL" id="JNOM01000214">
    <property type="protein sequence ID" value="KNG84334.1"/>
    <property type="molecule type" value="Genomic_DNA"/>
</dbReference>
<keyword evidence="4" id="KW-1185">Reference proteome</keyword>
<name>A0A0L1IXV4_ASPN3</name>
<organism evidence="3 4">
    <name type="scientific">Aspergillus nomiae NRRL (strain ATCC 15546 / NRRL 13137 / CBS 260.88 / M93)</name>
    <dbReference type="NCBI Taxonomy" id="1509407"/>
    <lineage>
        <taxon>Eukaryota</taxon>
        <taxon>Fungi</taxon>
        <taxon>Dikarya</taxon>
        <taxon>Ascomycota</taxon>
        <taxon>Pezizomycotina</taxon>
        <taxon>Eurotiomycetes</taxon>
        <taxon>Eurotiomycetidae</taxon>
        <taxon>Eurotiales</taxon>
        <taxon>Aspergillaceae</taxon>
        <taxon>Aspergillus</taxon>
        <taxon>Aspergillus subgen. Circumdati</taxon>
    </lineage>
</organism>
<dbReference type="AlphaFoldDB" id="A0A0L1IXV4"/>
<feature type="region of interest" description="Disordered" evidence="2">
    <location>
        <begin position="478"/>
        <end position="519"/>
    </location>
</feature>
<feature type="coiled-coil region" evidence="1">
    <location>
        <begin position="48"/>
        <end position="82"/>
    </location>
</feature>
<evidence type="ECO:0000313" key="4">
    <source>
        <dbReference type="Proteomes" id="UP000037505"/>
    </source>
</evidence>
<evidence type="ECO:0008006" key="5">
    <source>
        <dbReference type="Google" id="ProtNLM"/>
    </source>
</evidence>
<gene>
    <name evidence="3" type="ORF">ANOM_008326</name>
</gene>
<evidence type="ECO:0000256" key="2">
    <source>
        <dbReference type="SAM" id="MobiDB-lite"/>
    </source>
</evidence>
<feature type="coiled-coil region" evidence="1">
    <location>
        <begin position="129"/>
        <end position="205"/>
    </location>
</feature>
<protein>
    <recommendedName>
        <fullName evidence="5">MEI5 protein</fullName>
    </recommendedName>
</protein>
<dbReference type="Gene3D" id="1.10.287.1490">
    <property type="match status" value="1"/>
</dbReference>
<evidence type="ECO:0000256" key="1">
    <source>
        <dbReference type="SAM" id="Coils"/>
    </source>
</evidence>
<proteinExistence type="predicted"/>
<dbReference type="GeneID" id="26810130"/>
<dbReference type="RefSeq" id="XP_015405257.1">
    <property type="nucleotide sequence ID" value="XM_015553582.1"/>
</dbReference>